<sequence>MTPTSVPPTTFNSFNRRRASSEESYCYSACVSSSSNVSIHSLPETRLREEEDIGRYSPRAAVAGRLGQLAIRADPISTPQFVDSRIEQTSIIQPLHTYWASPDHHGIAALNYSGVSQICGNGLSTVIGEGNSYSNTEIENDESKNTTTTEISSGKQSYTSPRKKRNPLFAPKLRSQRRSPPLSSSPPENPLTWHDSEITGHNPTDPNDDGYGINGLGFKPTASIAWTRSQKRQKQVAEWRIREAKEARERRREKRDGIELDKIRTIQKGAIQKKVKFDI</sequence>
<dbReference type="RefSeq" id="XP_033425423.1">
    <property type="nucleotide sequence ID" value="XM_033572108.1"/>
</dbReference>
<evidence type="ECO:0000313" key="3">
    <source>
        <dbReference type="Proteomes" id="UP000324241"/>
    </source>
</evidence>
<evidence type="ECO:0000256" key="1">
    <source>
        <dbReference type="SAM" id="MobiDB-lite"/>
    </source>
</evidence>
<dbReference type="GeneID" id="54330187"/>
<feature type="region of interest" description="Disordered" evidence="1">
    <location>
        <begin position="134"/>
        <end position="216"/>
    </location>
</feature>
<name>A0A5M9MGG3_9EURO</name>
<dbReference type="AlphaFoldDB" id="A0A5M9MGG3"/>
<evidence type="ECO:0000313" key="2">
    <source>
        <dbReference type="EMBL" id="KAA8646062.1"/>
    </source>
</evidence>
<organism evidence="2 3">
    <name type="scientific">Aspergillus tanneri</name>
    <dbReference type="NCBI Taxonomy" id="1220188"/>
    <lineage>
        <taxon>Eukaryota</taxon>
        <taxon>Fungi</taxon>
        <taxon>Dikarya</taxon>
        <taxon>Ascomycota</taxon>
        <taxon>Pezizomycotina</taxon>
        <taxon>Eurotiomycetes</taxon>
        <taxon>Eurotiomycetidae</taxon>
        <taxon>Eurotiales</taxon>
        <taxon>Aspergillaceae</taxon>
        <taxon>Aspergillus</taxon>
        <taxon>Aspergillus subgen. Circumdati</taxon>
    </lineage>
</organism>
<comment type="caution">
    <text evidence="2">The sequence shown here is derived from an EMBL/GenBank/DDBJ whole genome shotgun (WGS) entry which is preliminary data.</text>
</comment>
<feature type="compositionally biased region" description="Polar residues" evidence="1">
    <location>
        <begin position="145"/>
        <end position="160"/>
    </location>
</feature>
<dbReference type="EMBL" id="QUQM01000007">
    <property type="protein sequence ID" value="KAA8646062.1"/>
    <property type="molecule type" value="Genomic_DNA"/>
</dbReference>
<reference evidence="2 3" key="1">
    <citation type="submission" date="2019-08" db="EMBL/GenBank/DDBJ databases">
        <title>The genome sequence of a newly discovered highly antifungal drug resistant Aspergillus species, Aspergillus tanneri NIH 1004.</title>
        <authorList>
            <person name="Mounaud S."/>
            <person name="Singh I."/>
            <person name="Joardar V."/>
            <person name="Pakala S."/>
            <person name="Pakala S."/>
            <person name="Venepally P."/>
            <person name="Chung J.K."/>
            <person name="Losada L."/>
            <person name="Nierman W.C."/>
        </authorList>
    </citation>
    <scope>NUCLEOTIDE SEQUENCE [LARGE SCALE GENOMIC DNA]</scope>
    <source>
        <strain evidence="2 3">NIH1004</strain>
    </source>
</reference>
<dbReference type="OrthoDB" id="5391950at2759"/>
<gene>
    <name evidence="2" type="ORF">ATNIH1004_007485</name>
</gene>
<proteinExistence type="predicted"/>
<dbReference type="Proteomes" id="UP000324241">
    <property type="component" value="Unassembled WGS sequence"/>
</dbReference>
<protein>
    <submittedName>
        <fullName evidence="2">Uncharacterized protein</fullName>
    </submittedName>
</protein>
<accession>A0A5M9MGG3</accession>